<evidence type="ECO:0000256" key="4">
    <source>
        <dbReference type="SAM" id="MobiDB-lite"/>
    </source>
</evidence>
<gene>
    <name evidence="5" type="ORF">ELQ94_05245</name>
</gene>
<evidence type="ECO:0000256" key="2">
    <source>
        <dbReference type="ARBA" id="ARBA00023002"/>
    </source>
</evidence>
<feature type="region of interest" description="Disordered" evidence="4">
    <location>
        <begin position="80"/>
        <end position="109"/>
    </location>
</feature>
<dbReference type="InterPro" id="IPR002347">
    <property type="entry name" value="SDR_fam"/>
</dbReference>
<dbReference type="RefSeq" id="WP_127047922.1">
    <property type="nucleotide sequence ID" value="NZ_RZGZ01000002.1"/>
</dbReference>
<reference evidence="5 6" key="1">
    <citation type="submission" date="2018-12" db="EMBL/GenBank/DDBJ databases">
        <authorList>
            <person name="Li F."/>
        </authorList>
    </citation>
    <scope>NUCLEOTIDE SEQUENCE [LARGE SCALE GENOMIC DNA]</scope>
    <source>
        <strain evidence="5 6">EGI 6500705</strain>
    </source>
</reference>
<dbReference type="Pfam" id="PF00106">
    <property type="entry name" value="adh_short"/>
    <property type="match status" value="1"/>
</dbReference>
<accession>A0A3S0WY73</accession>
<comment type="caution">
    <text evidence="5">The sequence shown here is derived from an EMBL/GenBank/DDBJ whole genome shotgun (WGS) entry which is preliminary data.</text>
</comment>
<sequence>MTSPSSPLTSTSSVGAWLDHPVGGPILRDLLAQSGQSAEVLRPVRKLAISRLVTLSKGQFPAELIDELIRRVEAGETPSTTAAFADGAATEGVRSADAVDRPGTAATTASIDRPEWAERIDGGRFSGKTVIVTGAGSGIGRATASRVAREGGRVIAVDISQDRLDDLAATHSGADIVAVVADITDDAAIASIVEAAGERVDALANVAGIMDDMTPIGEVSDAVWSRVFRINVDGTMKLMRAVIPGMLENAAGSIVNVASEAALRGSAAGVAYTASKHAVVGLTKSSAFMYGPSGIRVNAVAPGPTITNIEATFASPLGAERVRTGMAVMPEAAESEALAASITFLLSDDGVNVNGVVLASDGGWSAA</sequence>
<dbReference type="PRINTS" id="PR00080">
    <property type="entry name" value="SDRFAMILY"/>
</dbReference>
<evidence type="ECO:0000313" key="6">
    <source>
        <dbReference type="Proteomes" id="UP000274909"/>
    </source>
</evidence>
<dbReference type="OrthoDB" id="7064009at2"/>
<evidence type="ECO:0000256" key="3">
    <source>
        <dbReference type="RuleBase" id="RU000363"/>
    </source>
</evidence>
<protein>
    <submittedName>
        <fullName evidence="5">SDR family oxidoreductase</fullName>
    </submittedName>
</protein>
<dbReference type="AlphaFoldDB" id="A0A3S0WY73"/>
<proteinExistence type="inferred from homology"/>
<evidence type="ECO:0000256" key="1">
    <source>
        <dbReference type="ARBA" id="ARBA00006484"/>
    </source>
</evidence>
<dbReference type="FunFam" id="3.40.50.720:FF:000084">
    <property type="entry name" value="Short-chain dehydrogenase reductase"/>
    <property type="match status" value="1"/>
</dbReference>
<dbReference type="InterPro" id="IPR051122">
    <property type="entry name" value="SDR_DHRS6-like"/>
</dbReference>
<name>A0A3S0WY73_9MICO</name>
<dbReference type="Proteomes" id="UP000274909">
    <property type="component" value="Unassembled WGS sequence"/>
</dbReference>
<dbReference type="PANTHER" id="PTHR43477">
    <property type="entry name" value="DIHYDROANTICAPSIN 7-DEHYDROGENASE"/>
    <property type="match status" value="1"/>
</dbReference>
<dbReference type="CDD" id="cd05233">
    <property type="entry name" value="SDR_c"/>
    <property type="match status" value="1"/>
</dbReference>
<evidence type="ECO:0000313" key="5">
    <source>
        <dbReference type="EMBL" id="RUR00948.1"/>
    </source>
</evidence>
<dbReference type="PANTHER" id="PTHR43477:SF1">
    <property type="entry name" value="DIHYDROANTICAPSIN 7-DEHYDROGENASE"/>
    <property type="match status" value="1"/>
</dbReference>
<organism evidence="5 6">
    <name type="scientific">Labedella endophytica</name>
    <dbReference type="NCBI Taxonomy" id="1523160"/>
    <lineage>
        <taxon>Bacteria</taxon>
        <taxon>Bacillati</taxon>
        <taxon>Actinomycetota</taxon>
        <taxon>Actinomycetes</taxon>
        <taxon>Micrococcales</taxon>
        <taxon>Microbacteriaceae</taxon>
        <taxon>Labedella</taxon>
    </lineage>
</organism>
<dbReference type="EMBL" id="RZGZ01000002">
    <property type="protein sequence ID" value="RUR00948.1"/>
    <property type="molecule type" value="Genomic_DNA"/>
</dbReference>
<dbReference type="InterPro" id="IPR036291">
    <property type="entry name" value="NAD(P)-bd_dom_sf"/>
</dbReference>
<dbReference type="Gene3D" id="3.40.50.720">
    <property type="entry name" value="NAD(P)-binding Rossmann-like Domain"/>
    <property type="match status" value="1"/>
</dbReference>
<dbReference type="GO" id="GO:0016491">
    <property type="term" value="F:oxidoreductase activity"/>
    <property type="evidence" value="ECO:0007669"/>
    <property type="project" value="UniProtKB-KW"/>
</dbReference>
<comment type="similarity">
    <text evidence="1 3">Belongs to the short-chain dehydrogenases/reductases (SDR) family.</text>
</comment>
<dbReference type="SUPFAM" id="SSF51735">
    <property type="entry name" value="NAD(P)-binding Rossmann-fold domains"/>
    <property type="match status" value="1"/>
</dbReference>
<dbReference type="PRINTS" id="PR00081">
    <property type="entry name" value="GDHRDH"/>
</dbReference>
<keyword evidence="2" id="KW-0560">Oxidoreductase</keyword>
<keyword evidence="6" id="KW-1185">Reference proteome</keyword>